<evidence type="ECO:0000313" key="2">
    <source>
        <dbReference type="Proteomes" id="UP000031364"/>
    </source>
</evidence>
<name>A0ABR4ZCS0_9NOCA</name>
<comment type="caution">
    <text evidence="1">The sequence shown here is derived from an EMBL/GenBank/DDBJ whole genome shotgun (WGS) entry which is preliminary data.</text>
</comment>
<keyword evidence="2" id="KW-1185">Reference proteome</keyword>
<organism evidence="1 2">
    <name type="scientific">Nocardia vulneris</name>
    <dbReference type="NCBI Taxonomy" id="1141657"/>
    <lineage>
        <taxon>Bacteria</taxon>
        <taxon>Bacillati</taxon>
        <taxon>Actinomycetota</taxon>
        <taxon>Actinomycetes</taxon>
        <taxon>Mycobacteriales</taxon>
        <taxon>Nocardiaceae</taxon>
        <taxon>Nocardia</taxon>
    </lineage>
</organism>
<sequence>MGPAASPGGGVSIRTWTNGLSRLDIERDPDGGIRFAVHGLDRRGDVVEYGYVAKFTGTDLDEIGEFITEGS</sequence>
<evidence type="ECO:0000313" key="1">
    <source>
        <dbReference type="EMBL" id="KIA63038.1"/>
    </source>
</evidence>
<gene>
    <name evidence="1" type="ORF">FG87_22015</name>
</gene>
<dbReference type="EMBL" id="JNFP01000026">
    <property type="protein sequence ID" value="KIA63038.1"/>
    <property type="molecule type" value="Genomic_DNA"/>
</dbReference>
<protein>
    <submittedName>
        <fullName evidence="1">Uncharacterized protein</fullName>
    </submittedName>
</protein>
<dbReference type="Proteomes" id="UP000031364">
    <property type="component" value="Unassembled WGS sequence"/>
</dbReference>
<accession>A0ABR4ZCS0</accession>
<reference evidence="1 2" key="1">
    <citation type="journal article" date="2014" name="Int. J. Syst. Evol. Microbiol.">
        <title>Nocardia vulneris sp. nov., isolated from wounds of human patients in North America.</title>
        <authorList>
            <person name="Lasker B.A."/>
            <person name="Bell M."/>
            <person name="Klenk H.P."/>
            <person name="Sproer C."/>
            <person name="Schumann C."/>
            <person name="Schumann P."/>
            <person name="Brown J.M."/>
        </authorList>
    </citation>
    <scope>NUCLEOTIDE SEQUENCE [LARGE SCALE GENOMIC DNA]</scope>
    <source>
        <strain evidence="1 2">W9851</strain>
    </source>
</reference>
<proteinExistence type="predicted"/>